<comment type="subcellular location">
    <subcellularLocation>
        <location evidence="1">Periplasm</location>
    </subcellularLocation>
</comment>
<dbReference type="EMBL" id="BOPV01000001">
    <property type="protein sequence ID" value="GIL39119.1"/>
    <property type="molecule type" value="Genomic_DNA"/>
</dbReference>
<evidence type="ECO:0000259" key="5">
    <source>
        <dbReference type="Pfam" id="PF00496"/>
    </source>
</evidence>
<evidence type="ECO:0000313" key="7">
    <source>
        <dbReference type="Proteomes" id="UP000681075"/>
    </source>
</evidence>
<dbReference type="PANTHER" id="PTHR30290:SF38">
    <property type="entry name" value="D,D-DIPEPTIDE-BINDING PERIPLASMIC PROTEIN DDPA-RELATED"/>
    <property type="match status" value="1"/>
</dbReference>
<evidence type="ECO:0000256" key="1">
    <source>
        <dbReference type="ARBA" id="ARBA00004418"/>
    </source>
</evidence>
<dbReference type="GO" id="GO:0015833">
    <property type="term" value="P:peptide transport"/>
    <property type="evidence" value="ECO:0007669"/>
    <property type="project" value="TreeGrafter"/>
</dbReference>
<dbReference type="SUPFAM" id="SSF53850">
    <property type="entry name" value="Periplasmic binding protein-like II"/>
    <property type="match status" value="1"/>
</dbReference>
<name>A0A8S8XBX2_9PROT</name>
<dbReference type="RefSeq" id="WP_420242217.1">
    <property type="nucleotide sequence ID" value="NZ_BOPV01000001.1"/>
</dbReference>
<dbReference type="GO" id="GO:1904680">
    <property type="term" value="F:peptide transmembrane transporter activity"/>
    <property type="evidence" value="ECO:0007669"/>
    <property type="project" value="TreeGrafter"/>
</dbReference>
<dbReference type="PANTHER" id="PTHR30290">
    <property type="entry name" value="PERIPLASMIC BINDING COMPONENT OF ABC TRANSPORTER"/>
    <property type="match status" value="1"/>
</dbReference>
<evidence type="ECO:0000256" key="4">
    <source>
        <dbReference type="SAM" id="SignalP"/>
    </source>
</evidence>
<feature type="domain" description="Solute-binding protein family 5" evidence="5">
    <location>
        <begin position="70"/>
        <end position="432"/>
    </location>
</feature>
<dbReference type="Proteomes" id="UP000681075">
    <property type="component" value="Unassembled WGS sequence"/>
</dbReference>
<keyword evidence="7" id="KW-1185">Reference proteome</keyword>
<reference evidence="6" key="1">
    <citation type="submission" date="2021-02" db="EMBL/GenBank/DDBJ databases">
        <title>Genome sequence of Rhodospirillales sp. strain TMPK1 isolated from soil.</title>
        <authorList>
            <person name="Nakai R."/>
            <person name="Kusada H."/>
            <person name="Tamaki H."/>
        </authorList>
    </citation>
    <scope>NUCLEOTIDE SEQUENCE</scope>
    <source>
        <strain evidence="6">TMPK1</strain>
    </source>
</reference>
<keyword evidence="3 4" id="KW-0732">Signal</keyword>
<dbReference type="Pfam" id="PF00496">
    <property type="entry name" value="SBP_bac_5"/>
    <property type="match status" value="1"/>
</dbReference>
<evidence type="ECO:0000256" key="2">
    <source>
        <dbReference type="ARBA" id="ARBA00005695"/>
    </source>
</evidence>
<accession>A0A8S8XBX2</accession>
<dbReference type="InterPro" id="IPR039424">
    <property type="entry name" value="SBP_5"/>
</dbReference>
<dbReference type="AlphaFoldDB" id="A0A8S8XBX2"/>
<feature type="chain" id="PRO_5035718515" evidence="4">
    <location>
        <begin position="25"/>
        <end position="523"/>
    </location>
</feature>
<evidence type="ECO:0000256" key="3">
    <source>
        <dbReference type="ARBA" id="ARBA00022729"/>
    </source>
</evidence>
<dbReference type="PIRSF" id="PIRSF002741">
    <property type="entry name" value="MppA"/>
    <property type="match status" value="1"/>
</dbReference>
<dbReference type="Gene3D" id="3.40.190.10">
    <property type="entry name" value="Periplasmic binding protein-like II"/>
    <property type="match status" value="1"/>
</dbReference>
<dbReference type="GO" id="GO:0043190">
    <property type="term" value="C:ATP-binding cassette (ABC) transporter complex"/>
    <property type="evidence" value="ECO:0007669"/>
    <property type="project" value="InterPro"/>
</dbReference>
<feature type="signal peptide" evidence="4">
    <location>
        <begin position="1"/>
        <end position="24"/>
    </location>
</feature>
<dbReference type="Gene3D" id="3.10.105.10">
    <property type="entry name" value="Dipeptide-binding Protein, Domain 3"/>
    <property type="match status" value="1"/>
</dbReference>
<organism evidence="6 7">
    <name type="scientific">Roseiterribacter gracilis</name>
    <dbReference type="NCBI Taxonomy" id="2812848"/>
    <lineage>
        <taxon>Bacteria</taxon>
        <taxon>Pseudomonadati</taxon>
        <taxon>Pseudomonadota</taxon>
        <taxon>Alphaproteobacteria</taxon>
        <taxon>Rhodospirillales</taxon>
        <taxon>Roseiterribacteraceae</taxon>
        <taxon>Roseiterribacter</taxon>
    </lineage>
</organism>
<evidence type="ECO:0000313" key="6">
    <source>
        <dbReference type="EMBL" id="GIL39119.1"/>
    </source>
</evidence>
<dbReference type="GO" id="GO:0030288">
    <property type="term" value="C:outer membrane-bounded periplasmic space"/>
    <property type="evidence" value="ECO:0007669"/>
    <property type="project" value="UniProtKB-ARBA"/>
</dbReference>
<sequence length="523" mass="58463">MAEAKFAVAAILAALLCTSAPAKAAPDEIRVAINSDILSTNPGVLRDGNTDTVLYHVVEALVAYREDLSVGPLLAESVELLEDGRLYRFRLRAGLRFHNGAPVTAREVKWSWDRMLDPATGFRCREFYDGRGANALKIEAIEIFDERTVQFRLNQPSALFLDRMANVQCQTAILHPDSVAADRSWREPVGTGPYRVREWRRGESILLERFADYVARDEPMDGLTGAKIAAVDKLRFVVAPDRMSAKASLYAGQIDLVFAMPLNAVAELAQRERNRGDVHIHRADTLDWTVLLLQSNDKLLADPRMRRAIAHAVSSDLVAEISTFGLARGNSSAVQRSSRFHTAVHDGWPKFDPDEARRLAIEAGYRGDVLTIQANRRFAYMFDNAVAIQALLTAAGFNVRIEVFDWATQLSNFFAGKFQLSSFGYSARSHPALLYGNFTGDKKLRATFQWSDPVAMELLQQVERAGDDATMQSLLDQLHTRMREQVPLIGLYNDPVVDLTRATLHGYRSWALGRPRLWGVTKD</sequence>
<gene>
    <name evidence="6" type="ORF">TMPK1_13560</name>
</gene>
<proteinExistence type="inferred from homology"/>
<comment type="similarity">
    <text evidence="2">Belongs to the bacterial solute-binding protein 5 family.</text>
</comment>
<dbReference type="InterPro" id="IPR000914">
    <property type="entry name" value="SBP_5_dom"/>
</dbReference>
<dbReference type="InterPro" id="IPR030678">
    <property type="entry name" value="Peptide/Ni-bd"/>
</dbReference>
<comment type="caution">
    <text evidence="6">The sequence shown here is derived from an EMBL/GenBank/DDBJ whole genome shotgun (WGS) entry which is preliminary data.</text>
</comment>
<protein>
    <submittedName>
        <fullName evidence="6">Peptide ABC transporter substrate-binding protein</fullName>
    </submittedName>
</protein>